<dbReference type="Proteomes" id="UP000321051">
    <property type="component" value="Unassembled WGS sequence"/>
</dbReference>
<dbReference type="SUPFAM" id="SSF53187">
    <property type="entry name" value="Zn-dependent exopeptidases"/>
    <property type="match status" value="1"/>
</dbReference>
<dbReference type="AlphaFoldDB" id="A0A510Y500"/>
<dbReference type="STRING" id="1371.GCA_900166605_01532"/>
<dbReference type="CDD" id="cd06233">
    <property type="entry name" value="M14-like"/>
    <property type="match status" value="1"/>
</dbReference>
<evidence type="ECO:0000313" key="1">
    <source>
        <dbReference type="EMBL" id="GEK58414.1"/>
    </source>
</evidence>
<dbReference type="Pfam" id="PF10994">
    <property type="entry name" value="DUF2817"/>
    <property type="match status" value="1"/>
</dbReference>
<dbReference type="RefSeq" id="WP_158219099.1">
    <property type="nucleotide sequence ID" value="NZ_BJUN01000006.1"/>
</dbReference>
<evidence type="ECO:0008006" key="3">
    <source>
        <dbReference type="Google" id="ProtNLM"/>
    </source>
</evidence>
<comment type="caution">
    <text evidence="1">The sequence shown here is derived from an EMBL/GenBank/DDBJ whole genome shotgun (WGS) entry which is preliminary data.</text>
</comment>
<dbReference type="EMBL" id="BJUN01000006">
    <property type="protein sequence ID" value="GEK58414.1"/>
    <property type="molecule type" value="Genomic_DNA"/>
</dbReference>
<evidence type="ECO:0000313" key="2">
    <source>
        <dbReference type="Proteomes" id="UP000321051"/>
    </source>
</evidence>
<sequence>MKPSDQYFFPTYEEARRAFRKRSTDVAAVWPEASLTQYAVGKPENNNTTDIIAADAKYHSNTLIVVTTGVHGIEGYAGSALLQLFIDEYLTQLNPNTTGLRLVHAVNPWGMKNRRRVSENNVDLNRNFIKDWNSVPASLNERFEKEKKHFVPEGPVKSWKKQRKNLLGALGAKVFKRGVSGLEKAATMGQYQYPTGIFYGGAAHEEPVEKLLAHMDEWVKEYETVVHIDIHTGLGPAEQLWLQVPHSDPRKEKQLRKQFGHPEVNDVQKTDVREIKGEDAEYVKDVYSRKHPDKYIFSCLLEFGTIGNRLPDQMRALDIVVHENQYYWYGAKKEKDAKELQKEFHQLFDPPEESWRQAVLKKGKAGFNLVLEKEAGVQIVKK</sequence>
<proteinExistence type="predicted"/>
<protein>
    <recommendedName>
        <fullName evidence="3">DUF2817 domain-containing protein</fullName>
    </recommendedName>
</protein>
<organism evidence="1 2">
    <name type="scientific">Marinococcus halophilus</name>
    <dbReference type="NCBI Taxonomy" id="1371"/>
    <lineage>
        <taxon>Bacteria</taxon>
        <taxon>Bacillati</taxon>
        <taxon>Bacillota</taxon>
        <taxon>Bacilli</taxon>
        <taxon>Bacillales</taxon>
        <taxon>Bacillaceae</taxon>
        <taxon>Marinococcus</taxon>
    </lineage>
</organism>
<gene>
    <name evidence="1" type="ORF">MHA01_13190</name>
</gene>
<dbReference type="Gene3D" id="3.40.630.10">
    <property type="entry name" value="Zn peptidases"/>
    <property type="match status" value="1"/>
</dbReference>
<accession>A0A510Y500</accession>
<reference evidence="1 2" key="1">
    <citation type="submission" date="2019-07" db="EMBL/GenBank/DDBJ databases">
        <title>Whole genome shotgun sequence of Marinococcus halophilus NBRC 102359.</title>
        <authorList>
            <person name="Hosoyama A."/>
            <person name="Uohara A."/>
            <person name="Ohji S."/>
            <person name="Ichikawa N."/>
        </authorList>
    </citation>
    <scope>NUCLEOTIDE SEQUENCE [LARGE SCALE GENOMIC DNA]</scope>
    <source>
        <strain evidence="1 2">NBRC 102359</strain>
    </source>
</reference>
<keyword evidence="2" id="KW-1185">Reference proteome</keyword>
<dbReference type="InterPro" id="IPR021259">
    <property type="entry name" value="DUF2817"/>
</dbReference>
<name>A0A510Y500_MARHA</name>